<dbReference type="InterPro" id="IPR050194">
    <property type="entry name" value="Glycosyltransferase_grp1"/>
</dbReference>
<dbReference type="InterPro" id="IPR028098">
    <property type="entry name" value="Glyco_trans_4-like_N"/>
</dbReference>
<dbReference type="Proteomes" id="UP000500938">
    <property type="component" value="Chromosome"/>
</dbReference>
<keyword evidence="2" id="KW-0808">Transferase</keyword>
<keyword evidence="3" id="KW-1185">Reference proteome</keyword>
<organism evidence="2 3">
    <name type="scientific">Gemmatimonas groenlandica</name>
    <dbReference type="NCBI Taxonomy" id="2732249"/>
    <lineage>
        <taxon>Bacteria</taxon>
        <taxon>Pseudomonadati</taxon>
        <taxon>Gemmatimonadota</taxon>
        <taxon>Gemmatimonadia</taxon>
        <taxon>Gemmatimonadales</taxon>
        <taxon>Gemmatimonadaceae</taxon>
        <taxon>Gemmatimonas</taxon>
    </lineage>
</organism>
<gene>
    <name evidence="2" type="ORF">HKW67_18360</name>
</gene>
<reference evidence="2 3" key="1">
    <citation type="submission" date="2020-05" db="EMBL/GenBank/DDBJ databases">
        <title>Complete genome sequence of Gemmatimonas greenlandica TET16.</title>
        <authorList>
            <person name="Zeng Y."/>
        </authorList>
    </citation>
    <scope>NUCLEOTIDE SEQUENCE [LARGE SCALE GENOMIC DNA]</scope>
    <source>
        <strain evidence="2 3">TET16</strain>
    </source>
</reference>
<dbReference type="Pfam" id="PF13439">
    <property type="entry name" value="Glyco_transf_4"/>
    <property type="match status" value="1"/>
</dbReference>
<evidence type="ECO:0000313" key="2">
    <source>
        <dbReference type="EMBL" id="QJR37332.1"/>
    </source>
</evidence>
<dbReference type="AlphaFoldDB" id="A0A6M4IWQ9"/>
<evidence type="ECO:0000259" key="1">
    <source>
        <dbReference type="Pfam" id="PF13439"/>
    </source>
</evidence>
<dbReference type="RefSeq" id="WP_171226766.1">
    <property type="nucleotide sequence ID" value="NZ_CP053085.1"/>
</dbReference>
<dbReference type="KEGG" id="ggr:HKW67_18360"/>
<evidence type="ECO:0000313" key="3">
    <source>
        <dbReference type="Proteomes" id="UP000500938"/>
    </source>
</evidence>
<accession>A0A6M4IWQ9</accession>
<feature type="domain" description="Glycosyltransferase subfamily 4-like N-terminal" evidence="1">
    <location>
        <begin position="19"/>
        <end position="216"/>
    </location>
</feature>
<dbReference type="Pfam" id="PF13692">
    <property type="entry name" value="Glyco_trans_1_4"/>
    <property type="match status" value="1"/>
</dbReference>
<dbReference type="SUPFAM" id="SSF53756">
    <property type="entry name" value="UDP-Glycosyltransferase/glycogen phosphorylase"/>
    <property type="match status" value="1"/>
</dbReference>
<dbReference type="Gene3D" id="3.40.50.2000">
    <property type="entry name" value="Glycogen Phosphorylase B"/>
    <property type="match status" value="2"/>
</dbReference>
<dbReference type="EMBL" id="CP053085">
    <property type="protein sequence ID" value="QJR37332.1"/>
    <property type="molecule type" value="Genomic_DNA"/>
</dbReference>
<dbReference type="PANTHER" id="PTHR45947:SF3">
    <property type="entry name" value="SULFOQUINOVOSYL TRANSFERASE SQD2"/>
    <property type="match status" value="1"/>
</dbReference>
<dbReference type="GO" id="GO:0016757">
    <property type="term" value="F:glycosyltransferase activity"/>
    <property type="evidence" value="ECO:0007669"/>
    <property type="project" value="UniProtKB-ARBA"/>
</dbReference>
<sequence>MTPRRFCFVTTFYPPYHFGGDGVFVYRLAEALAARGHRVDVIHSIDAYRAKVDAEPSVAFTDHPNVRRIGLQSAHPRWSALQVHQSGHPLPYAAQLEAHFAANAYDVIHYHNVSLMGAPSILRMGTAVKFYTTHEYWLVCPTHVLFKNDREACTSRACLSCTLRSHRPPQWWRATSQLADSLESVDAVLTPSRFARDRHASDGITKPLTLLPHFVPVPTDAELAVSSPSVRPYFLYVGRLERLKGVQDLLTIFSTYRDADLLIVGSGESEASLRAAAQSMPHVHFLDTVHPSALDSYIQQAIALLVPSLCYETFALSAAEAMAYGTPVIGRRIGAVQELLEISGGGLTFETLAECRAAMERMRLEPEVRAAFGDAGRAFAQREWTIEVHLARYEALVESHLETRAARRP</sequence>
<protein>
    <submittedName>
        <fullName evidence="2">Glycosyltransferase</fullName>
    </submittedName>
</protein>
<dbReference type="PANTHER" id="PTHR45947">
    <property type="entry name" value="SULFOQUINOVOSYL TRANSFERASE SQD2"/>
    <property type="match status" value="1"/>
</dbReference>
<name>A0A6M4IWQ9_9BACT</name>
<proteinExistence type="predicted"/>